<dbReference type="InterPro" id="IPR011990">
    <property type="entry name" value="TPR-like_helical_dom_sf"/>
</dbReference>
<keyword evidence="2" id="KW-0472">Membrane</keyword>
<organism evidence="3 4">
    <name type="scientific">Balneicella halophila</name>
    <dbReference type="NCBI Taxonomy" id="1537566"/>
    <lineage>
        <taxon>Bacteria</taxon>
        <taxon>Pseudomonadati</taxon>
        <taxon>Bacteroidota</taxon>
        <taxon>Bacteroidia</taxon>
        <taxon>Bacteroidales</taxon>
        <taxon>Balneicellaceae</taxon>
        <taxon>Balneicella</taxon>
    </lineage>
</organism>
<evidence type="ECO:0000256" key="1">
    <source>
        <dbReference type="PROSITE-ProRule" id="PRU00339"/>
    </source>
</evidence>
<feature type="repeat" description="TPR" evidence="1">
    <location>
        <begin position="150"/>
        <end position="183"/>
    </location>
</feature>
<comment type="caution">
    <text evidence="3">The sequence shown here is derived from an EMBL/GenBank/DDBJ whole genome shotgun (WGS) entry which is preliminary data.</text>
</comment>
<dbReference type="EMBL" id="QENZ01000004">
    <property type="protein sequence ID" value="PVX50839.1"/>
    <property type="molecule type" value="Genomic_DNA"/>
</dbReference>
<dbReference type="SMART" id="SM00028">
    <property type="entry name" value="TPR"/>
    <property type="match status" value="3"/>
</dbReference>
<dbReference type="Gene3D" id="1.25.40.10">
    <property type="entry name" value="Tetratricopeptide repeat domain"/>
    <property type="match status" value="2"/>
</dbReference>
<sequence length="239" mass="26915">MSKKKHQKKQSSEIEESFGNIEESLTKTEQFIESNQKTIIIVVLAIVAIVLAYFAYNKFYKAPKEDEALSNMYQAEEFFKAEEYQKALDGVSEVGNQAPGFLEVIDDYGSTKAGNLAHYYAGISYKNLGEYEKAIDYLDDFSSDDYLLKSIAVAAKADCHFELGNYDKAASTYEEASTINPNNFSTPIYLQRAGLAYEKLGKYDKAIEAYTELKEKYANSIEGRDADKYITRAKLAQGK</sequence>
<dbReference type="OrthoDB" id="9808622at2"/>
<protein>
    <submittedName>
        <fullName evidence="3">Putative negative regulator of RcsB-dependent stress response</fullName>
    </submittedName>
</protein>
<dbReference type="Proteomes" id="UP000251835">
    <property type="component" value="Unassembled WGS sequence"/>
</dbReference>
<gene>
    <name evidence="3" type="ORF">C7377_1157</name>
</gene>
<dbReference type="InterPro" id="IPR019734">
    <property type="entry name" value="TPR_rpt"/>
</dbReference>
<evidence type="ECO:0000256" key="2">
    <source>
        <dbReference type="SAM" id="Phobius"/>
    </source>
</evidence>
<dbReference type="RefSeq" id="WP_116496393.1">
    <property type="nucleotide sequence ID" value="NZ_QENZ01000004.1"/>
</dbReference>
<keyword evidence="1" id="KW-0802">TPR repeat</keyword>
<dbReference type="AlphaFoldDB" id="A0A7L4URA3"/>
<evidence type="ECO:0000313" key="4">
    <source>
        <dbReference type="Proteomes" id="UP000251835"/>
    </source>
</evidence>
<dbReference type="Pfam" id="PF13424">
    <property type="entry name" value="TPR_12"/>
    <property type="match status" value="1"/>
</dbReference>
<name>A0A7L4URA3_BALHA</name>
<dbReference type="PROSITE" id="PS50005">
    <property type="entry name" value="TPR"/>
    <property type="match status" value="1"/>
</dbReference>
<evidence type="ECO:0000313" key="3">
    <source>
        <dbReference type="EMBL" id="PVX50839.1"/>
    </source>
</evidence>
<keyword evidence="2" id="KW-1133">Transmembrane helix</keyword>
<keyword evidence="4" id="KW-1185">Reference proteome</keyword>
<feature type="transmembrane region" description="Helical" evidence="2">
    <location>
        <begin position="38"/>
        <end position="56"/>
    </location>
</feature>
<keyword evidence="2" id="KW-0812">Transmembrane</keyword>
<proteinExistence type="predicted"/>
<dbReference type="SUPFAM" id="SSF48452">
    <property type="entry name" value="TPR-like"/>
    <property type="match status" value="1"/>
</dbReference>
<dbReference type="Pfam" id="PF13174">
    <property type="entry name" value="TPR_6"/>
    <property type="match status" value="1"/>
</dbReference>
<reference evidence="3 4" key="1">
    <citation type="submission" date="2018-05" db="EMBL/GenBank/DDBJ databases">
        <title>Genomic Encyclopedia of Type Strains, Phase IV (KMG-IV): sequencing the most valuable type-strain genomes for metagenomic binning, comparative biology and taxonomic classification.</title>
        <authorList>
            <person name="Goeker M."/>
        </authorList>
    </citation>
    <scope>NUCLEOTIDE SEQUENCE [LARGE SCALE GENOMIC DNA]</scope>
    <source>
        <strain evidence="3 4">DSM 28579</strain>
    </source>
</reference>
<accession>A0A7L4URA3</accession>